<dbReference type="PANTHER" id="PTHR38050:SF2">
    <property type="entry name" value="FERULOYL ESTERASE C-RELATED"/>
    <property type="match status" value="1"/>
</dbReference>
<protein>
    <recommendedName>
        <fullName evidence="12">Polyhydroxybutyrate depolymerase</fullName>
    </recommendedName>
</protein>
<dbReference type="RefSeq" id="WP_270159134.1">
    <property type="nucleotide sequence ID" value="NZ_JAPNNL010000213.1"/>
</dbReference>
<keyword evidence="11" id="KW-1185">Reference proteome</keyword>
<name>A0ABT4SLT9_9ACTN</name>
<comment type="subcellular location">
    <subcellularLocation>
        <location evidence="1">Secreted</location>
    </subcellularLocation>
</comment>
<proteinExistence type="predicted"/>
<evidence type="ECO:0000256" key="5">
    <source>
        <dbReference type="ARBA" id="ARBA00022801"/>
    </source>
</evidence>
<sequence length="338" mass="34774">MAGRGLGVIVAALLSVTVAAAGCSARPPAPVTSATSATPPAAPTGTPTGTPTAVAAPDGCDGGGPRLKEGRHTIEFAGMKREFLLALPDGDGPHPVLLNLHGLGSNAREQAAYSRLPRAGAARGYVVATPQVAEDRLAWTLPRGFGPDDTGFLGALLDRLEQRLCVDRRRAFAAGLSYGGGMAAALACGLRGRLAGVAVVAGLSLVRPCQDPPPVTLVAFHGTADRAVPYRGGHPLRDATGDLRKLADLVTLPPVRRSAEEWAAALGCPEPEVSSPVRSVRLRAWDGCERGAAVRLYTIDGGGHTWPGPIEVPRLGVTARGLDATALILDAFDAAEPR</sequence>
<evidence type="ECO:0008006" key="12">
    <source>
        <dbReference type="Google" id="ProtNLM"/>
    </source>
</evidence>
<evidence type="ECO:0000256" key="7">
    <source>
        <dbReference type="ARBA" id="ARBA00023326"/>
    </source>
</evidence>
<evidence type="ECO:0000256" key="3">
    <source>
        <dbReference type="ARBA" id="ARBA00022651"/>
    </source>
</evidence>
<dbReference type="PANTHER" id="PTHR38050">
    <property type="match status" value="1"/>
</dbReference>
<evidence type="ECO:0000256" key="4">
    <source>
        <dbReference type="ARBA" id="ARBA00022729"/>
    </source>
</evidence>
<gene>
    <name evidence="10" type="ORF">OUY22_32775</name>
</gene>
<dbReference type="EMBL" id="JAPNNL010000213">
    <property type="protein sequence ID" value="MDA0638206.1"/>
    <property type="molecule type" value="Genomic_DNA"/>
</dbReference>
<keyword evidence="7" id="KW-0624">Polysaccharide degradation</keyword>
<evidence type="ECO:0000256" key="2">
    <source>
        <dbReference type="ARBA" id="ARBA00022525"/>
    </source>
</evidence>
<comment type="caution">
    <text evidence="10">The sequence shown here is derived from an EMBL/GenBank/DDBJ whole genome shotgun (WGS) entry which is preliminary data.</text>
</comment>
<evidence type="ECO:0000313" key="11">
    <source>
        <dbReference type="Proteomes" id="UP001144036"/>
    </source>
</evidence>
<dbReference type="Gene3D" id="3.40.50.1820">
    <property type="entry name" value="alpha/beta hydrolase"/>
    <property type="match status" value="1"/>
</dbReference>
<feature type="signal peptide" evidence="9">
    <location>
        <begin position="1"/>
        <end position="20"/>
    </location>
</feature>
<evidence type="ECO:0000256" key="8">
    <source>
        <dbReference type="SAM" id="MobiDB-lite"/>
    </source>
</evidence>
<evidence type="ECO:0000256" key="6">
    <source>
        <dbReference type="ARBA" id="ARBA00023277"/>
    </source>
</evidence>
<evidence type="ECO:0000313" key="10">
    <source>
        <dbReference type="EMBL" id="MDA0638206.1"/>
    </source>
</evidence>
<feature type="chain" id="PRO_5045411432" description="Polyhydroxybutyrate depolymerase" evidence="9">
    <location>
        <begin position="21"/>
        <end position="338"/>
    </location>
</feature>
<keyword evidence="6" id="KW-0119">Carbohydrate metabolism</keyword>
<feature type="compositionally biased region" description="Low complexity" evidence="8">
    <location>
        <begin position="31"/>
        <end position="57"/>
    </location>
</feature>
<dbReference type="SUPFAM" id="SSF53474">
    <property type="entry name" value="alpha/beta-Hydrolases"/>
    <property type="match status" value="1"/>
</dbReference>
<dbReference type="InterPro" id="IPR043595">
    <property type="entry name" value="FaeB/C/D"/>
</dbReference>
<accession>A0ABT4SLT9</accession>
<keyword evidence="5" id="KW-0378">Hydrolase</keyword>
<keyword evidence="3" id="KW-0858">Xylan degradation</keyword>
<feature type="region of interest" description="Disordered" evidence="8">
    <location>
        <begin position="25"/>
        <end position="68"/>
    </location>
</feature>
<keyword evidence="4 9" id="KW-0732">Signal</keyword>
<keyword evidence="2" id="KW-0964">Secreted</keyword>
<dbReference type="InterPro" id="IPR029058">
    <property type="entry name" value="AB_hydrolase_fold"/>
</dbReference>
<evidence type="ECO:0000256" key="9">
    <source>
        <dbReference type="SAM" id="SignalP"/>
    </source>
</evidence>
<evidence type="ECO:0000256" key="1">
    <source>
        <dbReference type="ARBA" id="ARBA00004613"/>
    </source>
</evidence>
<reference evidence="10" key="1">
    <citation type="submission" date="2022-11" db="EMBL/GenBank/DDBJ databases">
        <title>Nonomuraea corallina sp. nov., a new species of the genus Nonomuraea isolated from sea side sediment in Thai sea.</title>
        <authorList>
            <person name="Ngamcharungchit C."/>
            <person name="Matsumoto A."/>
            <person name="Suriyachadkun C."/>
            <person name="Panbangred W."/>
            <person name="Inahashi Y."/>
            <person name="Intra B."/>
        </authorList>
    </citation>
    <scope>NUCLEOTIDE SEQUENCE</scope>
    <source>
        <strain evidence="10">MCN248</strain>
    </source>
</reference>
<dbReference type="PROSITE" id="PS51257">
    <property type="entry name" value="PROKAR_LIPOPROTEIN"/>
    <property type="match status" value="1"/>
</dbReference>
<organism evidence="10 11">
    <name type="scientific">Nonomuraea corallina</name>
    <dbReference type="NCBI Taxonomy" id="2989783"/>
    <lineage>
        <taxon>Bacteria</taxon>
        <taxon>Bacillati</taxon>
        <taxon>Actinomycetota</taxon>
        <taxon>Actinomycetes</taxon>
        <taxon>Streptosporangiales</taxon>
        <taxon>Streptosporangiaceae</taxon>
        <taxon>Nonomuraea</taxon>
    </lineage>
</organism>
<dbReference type="Proteomes" id="UP001144036">
    <property type="component" value="Unassembled WGS sequence"/>
</dbReference>